<protein>
    <recommendedName>
        <fullName evidence="5">Aminopeptidase N</fullName>
        <ecNumber evidence="4">3.4.11.2</ecNumber>
    </recommendedName>
</protein>
<dbReference type="InterPro" id="IPR050344">
    <property type="entry name" value="Peptidase_M1_aminopeptidases"/>
</dbReference>
<dbReference type="GO" id="GO:0005615">
    <property type="term" value="C:extracellular space"/>
    <property type="evidence" value="ECO:0007669"/>
    <property type="project" value="TreeGrafter"/>
</dbReference>
<evidence type="ECO:0000313" key="14">
    <source>
        <dbReference type="EMBL" id="MVN75589.1"/>
    </source>
</evidence>
<dbReference type="AlphaFoldDB" id="A0A7K1TB28"/>
<dbReference type="GO" id="GO:0042277">
    <property type="term" value="F:peptide binding"/>
    <property type="evidence" value="ECO:0007669"/>
    <property type="project" value="TreeGrafter"/>
</dbReference>
<dbReference type="InterPro" id="IPR014782">
    <property type="entry name" value="Peptidase_M1_dom"/>
</dbReference>
<dbReference type="PANTHER" id="PTHR11533">
    <property type="entry name" value="PROTEASE M1 ZINC METALLOPROTEASE"/>
    <property type="match status" value="1"/>
</dbReference>
<evidence type="ECO:0000256" key="11">
    <source>
        <dbReference type="ARBA" id="ARBA00023049"/>
    </source>
</evidence>
<keyword evidence="11" id="KW-0482">Metalloprotease</keyword>
<evidence type="ECO:0000256" key="12">
    <source>
        <dbReference type="SAM" id="SignalP"/>
    </source>
</evidence>
<name>A0A7K1TB28_9BACT</name>
<dbReference type="SUPFAM" id="SSF55486">
    <property type="entry name" value="Metalloproteases ('zincins'), catalytic domain"/>
    <property type="match status" value="1"/>
</dbReference>
<keyword evidence="8" id="KW-0479">Metal-binding</keyword>
<evidence type="ECO:0000259" key="13">
    <source>
        <dbReference type="Pfam" id="PF01433"/>
    </source>
</evidence>
<dbReference type="GO" id="GO:0016020">
    <property type="term" value="C:membrane"/>
    <property type="evidence" value="ECO:0007669"/>
    <property type="project" value="TreeGrafter"/>
</dbReference>
<dbReference type="PRINTS" id="PR00756">
    <property type="entry name" value="ALADIPTASE"/>
</dbReference>
<evidence type="ECO:0000256" key="5">
    <source>
        <dbReference type="ARBA" id="ARBA00015611"/>
    </source>
</evidence>
<evidence type="ECO:0000256" key="2">
    <source>
        <dbReference type="ARBA" id="ARBA00001947"/>
    </source>
</evidence>
<dbReference type="NCBIfam" id="TIGR04183">
    <property type="entry name" value="Por_Secre_tail"/>
    <property type="match status" value="1"/>
</dbReference>
<evidence type="ECO:0000256" key="3">
    <source>
        <dbReference type="ARBA" id="ARBA00010136"/>
    </source>
</evidence>
<dbReference type="CDD" id="cd09603">
    <property type="entry name" value="M1_APN_like"/>
    <property type="match status" value="1"/>
</dbReference>
<dbReference type="GO" id="GO:0006508">
    <property type="term" value="P:proteolysis"/>
    <property type="evidence" value="ECO:0007669"/>
    <property type="project" value="UniProtKB-KW"/>
</dbReference>
<organism evidence="14 15">
    <name type="scientific">Hymenobacter ginkgonis</name>
    <dbReference type="NCBI Taxonomy" id="2682976"/>
    <lineage>
        <taxon>Bacteria</taxon>
        <taxon>Pseudomonadati</taxon>
        <taxon>Bacteroidota</taxon>
        <taxon>Cytophagia</taxon>
        <taxon>Cytophagales</taxon>
        <taxon>Hymenobacteraceae</taxon>
        <taxon>Hymenobacter</taxon>
    </lineage>
</organism>
<keyword evidence="15" id="KW-1185">Reference proteome</keyword>
<dbReference type="RefSeq" id="WP_157562315.1">
    <property type="nucleotide sequence ID" value="NZ_WQKZ01000001.1"/>
</dbReference>
<keyword evidence="12" id="KW-0732">Signal</keyword>
<gene>
    <name evidence="14" type="ORF">GO988_04550</name>
</gene>
<proteinExistence type="inferred from homology"/>
<evidence type="ECO:0000256" key="4">
    <source>
        <dbReference type="ARBA" id="ARBA00012564"/>
    </source>
</evidence>
<evidence type="ECO:0000313" key="15">
    <source>
        <dbReference type="Proteomes" id="UP000441336"/>
    </source>
</evidence>
<dbReference type="InterPro" id="IPR027268">
    <property type="entry name" value="Peptidase_M4/M1_CTD_sf"/>
</dbReference>
<comment type="caution">
    <text evidence="14">The sequence shown here is derived from an EMBL/GenBank/DDBJ whole genome shotgun (WGS) entry which is preliminary data.</text>
</comment>
<keyword evidence="7" id="KW-0645">Protease</keyword>
<dbReference type="GO" id="GO:0016285">
    <property type="term" value="F:alanyl aminopeptidase activity"/>
    <property type="evidence" value="ECO:0007669"/>
    <property type="project" value="UniProtKB-EC"/>
</dbReference>
<feature type="signal peptide" evidence="12">
    <location>
        <begin position="1"/>
        <end position="19"/>
    </location>
</feature>
<keyword evidence="10" id="KW-0862">Zinc</keyword>
<keyword evidence="6" id="KW-0031">Aminopeptidase</keyword>
<dbReference type="SUPFAM" id="SSF63737">
    <property type="entry name" value="Leukotriene A4 hydrolase N-terminal domain"/>
    <property type="match status" value="1"/>
</dbReference>
<dbReference type="InterPro" id="IPR026444">
    <property type="entry name" value="Secre_tail"/>
</dbReference>
<dbReference type="Gene3D" id="2.60.40.1730">
    <property type="entry name" value="tricorn interacting facor f3 domain"/>
    <property type="match status" value="1"/>
</dbReference>
<dbReference type="Pfam" id="PF01433">
    <property type="entry name" value="Peptidase_M1"/>
    <property type="match status" value="1"/>
</dbReference>
<feature type="chain" id="PRO_5029725187" description="Aminopeptidase N" evidence="12">
    <location>
        <begin position="20"/>
        <end position="680"/>
    </location>
</feature>
<dbReference type="GO" id="GO:0005737">
    <property type="term" value="C:cytoplasm"/>
    <property type="evidence" value="ECO:0007669"/>
    <property type="project" value="TreeGrafter"/>
</dbReference>
<dbReference type="EMBL" id="WQKZ01000001">
    <property type="protein sequence ID" value="MVN75589.1"/>
    <property type="molecule type" value="Genomic_DNA"/>
</dbReference>
<dbReference type="InterPro" id="IPR042097">
    <property type="entry name" value="Aminopeptidase_N-like_N_sf"/>
</dbReference>
<comment type="cofactor">
    <cofactor evidence="2">
        <name>Zn(2+)</name>
        <dbReference type="ChEBI" id="CHEBI:29105"/>
    </cofactor>
</comment>
<dbReference type="GO" id="GO:0043171">
    <property type="term" value="P:peptide catabolic process"/>
    <property type="evidence" value="ECO:0007669"/>
    <property type="project" value="TreeGrafter"/>
</dbReference>
<reference evidence="14 15" key="1">
    <citation type="submission" date="2019-12" db="EMBL/GenBank/DDBJ databases">
        <title>Hymenobacter sp. HMF4947 Genome sequencing and assembly.</title>
        <authorList>
            <person name="Kang H."/>
            <person name="Cha I."/>
            <person name="Kim H."/>
            <person name="Joh K."/>
        </authorList>
    </citation>
    <scope>NUCLEOTIDE SEQUENCE [LARGE SCALE GENOMIC DNA]</scope>
    <source>
        <strain evidence="14 15">HMF4947</strain>
    </source>
</reference>
<evidence type="ECO:0000256" key="1">
    <source>
        <dbReference type="ARBA" id="ARBA00000098"/>
    </source>
</evidence>
<accession>A0A7K1TB28</accession>
<dbReference type="GO" id="GO:0008270">
    <property type="term" value="F:zinc ion binding"/>
    <property type="evidence" value="ECO:0007669"/>
    <property type="project" value="InterPro"/>
</dbReference>
<comment type="catalytic activity">
    <reaction evidence="1">
        <text>Release of an N-terminal amino acid, Xaa-|-Yaa- from a peptide, amide or arylamide. Xaa is preferably Ala, but may be most amino acids including Pro (slow action). When a terminal hydrophobic residue is followed by a prolyl residue, the two may be released as an intact Xaa-Pro dipeptide.</text>
        <dbReference type="EC" id="3.4.11.2"/>
    </reaction>
</comment>
<evidence type="ECO:0000256" key="6">
    <source>
        <dbReference type="ARBA" id="ARBA00022438"/>
    </source>
</evidence>
<dbReference type="PANTHER" id="PTHR11533:SF174">
    <property type="entry name" value="PUROMYCIN-SENSITIVE AMINOPEPTIDASE-RELATED"/>
    <property type="match status" value="1"/>
</dbReference>
<evidence type="ECO:0000256" key="8">
    <source>
        <dbReference type="ARBA" id="ARBA00022723"/>
    </source>
</evidence>
<evidence type="ECO:0000256" key="9">
    <source>
        <dbReference type="ARBA" id="ARBA00022801"/>
    </source>
</evidence>
<dbReference type="EC" id="3.4.11.2" evidence="4"/>
<feature type="domain" description="Peptidase M1 membrane alanine aminopeptidase" evidence="13">
    <location>
        <begin position="358"/>
        <end position="502"/>
    </location>
</feature>
<sequence length="680" mass="74618">MKKYLVGLLLGLSCGLVRAQSGAPAAVVQAAAPTPAGLACAQAHWRQAAGAQAVATASVRHRQKMDRYDVKWYKLDLALENNSRDVAGSVLLRVRVGAQALDSLAFELYQAPVGSLAGTATLRIDSVVAGGRRSLGVLRQGNDATAALPQPAAAGTLLDVRIYYHGTAPNGKSAAIGNGFNTAATYSLGGVAYPYNVTWSLSEPFSAHEWFPCKQVLTDKADSSAVSVTTTLPNKVGSNGLLRRTVLLPNNKVRYEWSSRYPIDYYLISVAVAPYVAYAGAANPAGGPRVPILNYAYDQRTLDYYKTEFDRIPGFIENYSNLVGTYYFAQEKYGLALAPIGGGMEHQTLTTQDGLDFTLTAHELFHQWFGDNATCASWEDIWLNEGFASYGEYLSLQAFSTPLAARKWMDNAQFLAQSSAFSTLRVPDTTSVARIFDYNTTYKKGASVVHLLRYLCHDDARFFRVLRTYQRQFSGRPARTADLQRLFEAELGQPLDYFFAQWYRGQGFPIFDVRWNQAGANLLLHVEERVFGPVGAPVFRTEVDYQLTFLDGSTRTVRFNQTQAGQDFTLPVSGLVTAIAIDPDGWLPDVNSTVQRDDQLGPPAEFSLYPNPAQDQLFISGLYADATAEVLNATGQRAARQPVSYLQPQVSLQGLRPGFYWLRLVGHGGEALGQAKFVKQ</sequence>
<dbReference type="Gene3D" id="1.10.390.10">
    <property type="entry name" value="Neutral Protease Domain 2"/>
    <property type="match status" value="1"/>
</dbReference>
<evidence type="ECO:0000256" key="10">
    <source>
        <dbReference type="ARBA" id="ARBA00022833"/>
    </source>
</evidence>
<dbReference type="InterPro" id="IPR001930">
    <property type="entry name" value="Peptidase_M1"/>
</dbReference>
<dbReference type="Proteomes" id="UP000441336">
    <property type="component" value="Unassembled WGS sequence"/>
</dbReference>
<evidence type="ECO:0000256" key="7">
    <source>
        <dbReference type="ARBA" id="ARBA00022670"/>
    </source>
</evidence>
<keyword evidence="9" id="KW-0378">Hydrolase</keyword>
<comment type="similarity">
    <text evidence="3">Belongs to the peptidase M1 family.</text>
</comment>
<dbReference type="GO" id="GO:0070006">
    <property type="term" value="F:metalloaminopeptidase activity"/>
    <property type="evidence" value="ECO:0007669"/>
    <property type="project" value="TreeGrafter"/>
</dbReference>